<keyword evidence="1" id="KW-0472">Membrane</keyword>
<feature type="transmembrane region" description="Helical" evidence="1">
    <location>
        <begin position="317"/>
        <end position="340"/>
    </location>
</feature>
<dbReference type="AlphaFoldDB" id="A0A4R2RNK3"/>
<feature type="transmembrane region" description="Helical" evidence="1">
    <location>
        <begin position="204"/>
        <end position="225"/>
    </location>
</feature>
<dbReference type="PANTHER" id="PTHR37814:SF1">
    <property type="entry name" value="MEMBRANE PROTEIN"/>
    <property type="match status" value="1"/>
</dbReference>
<feature type="transmembrane region" description="Helical" evidence="1">
    <location>
        <begin position="114"/>
        <end position="132"/>
    </location>
</feature>
<feature type="transmembrane region" description="Helical" evidence="1">
    <location>
        <begin position="84"/>
        <end position="108"/>
    </location>
</feature>
<feature type="transmembrane region" description="Helical" evidence="1">
    <location>
        <begin position="346"/>
        <end position="364"/>
    </location>
</feature>
<name>A0A4R2RNK3_9FIRM</name>
<evidence type="ECO:0000313" key="3">
    <source>
        <dbReference type="Proteomes" id="UP000294813"/>
    </source>
</evidence>
<accession>A0A4R2RNK3</accession>
<dbReference type="InterPro" id="IPR038728">
    <property type="entry name" value="YkvI-like"/>
</dbReference>
<dbReference type="PANTHER" id="PTHR37814">
    <property type="entry name" value="CONSERVED MEMBRANE PROTEIN"/>
    <property type="match status" value="1"/>
</dbReference>
<evidence type="ECO:0000313" key="2">
    <source>
        <dbReference type="EMBL" id="TCP63887.1"/>
    </source>
</evidence>
<protein>
    <submittedName>
        <fullName evidence="2">Putative membrane protein YkvI</fullName>
    </submittedName>
</protein>
<keyword evidence="1" id="KW-1133">Transmembrane helix</keyword>
<proteinExistence type="predicted"/>
<keyword evidence="1" id="KW-0812">Transmembrane</keyword>
<keyword evidence="3" id="KW-1185">Reference proteome</keyword>
<feature type="transmembrane region" description="Helical" evidence="1">
    <location>
        <begin position="144"/>
        <end position="164"/>
    </location>
</feature>
<gene>
    <name evidence="2" type="ORF">EDD73_11435</name>
</gene>
<feature type="transmembrane region" description="Helical" evidence="1">
    <location>
        <begin position="41"/>
        <end position="63"/>
    </location>
</feature>
<comment type="caution">
    <text evidence="2">The sequence shown here is derived from an EMBL/GenBank/DDBJ whole genome shotgun (WGS) entry which is preliminary data.</text>
</comment>
<feature type="transmembrane region" description="Helical" evidence="1">
    <location>
        <begin position="237"/>
        <end position="260"/>
    </location>
</feature>
<dbReference type="EMBL" id="SLXT01000014">
    <property type="protein sequence ID" value="TCP63887.1"/>
    <property type="molecule type" value="Genomic_DNA"/>
</dbReference>
<dbReference type="Proteomes" id="UP000294813">
    <property type="component" value="Unassembled WGS sequence"/>
</dbReference>
<organism evidence="2 3">
    <name type="scientific">Heliophilum fasciatum</name>
    <dbReference type="NCBI Taxonomy" id="35700"/>
    <lineage>
        <taxon>Bacteria</taxon>
        <taxon>Bacillati</taxon>
        <taxon>Bacillota</taxon>
        <taxon>Clostridia</taxon>
        <taxon>Eubacteriales</taxon>
        <taxon>Heliobacteriaceae</taxon>
        <taxon>Heliophilum</taxon>
    </lineage>
</organism>
<reference evidence="2 3" key="1">
    <citation type="submission" date="2019-03" db="EMBL/GenBank/DDBJ databases">
        <title>Genomic Encyclopedia of Type Strains, Phase IV (KMG-IV): sequencing the most valuable type-strain genomes for metagenomic binning, comparative biology and taxonomic classification.</title>
        <authorList>
            <person name="Goeker M."/>
        </authorList>
    </citation>
    <scope>NUCLEOTIDE SEQUENCE [LARGE SCALE GENOMIC DNA]</scope>
    <source>
        <strain evidence="2 3">DSM 11170</strain>
    </source>
</reference>
<sequence>MKMRWQLQVASVYVGAVLGAGFASGQEILQFFVRYGWEGLQASWLSMVLFVLMGPAILWVCYCQGISRYPDLLTLLFGKRGGQLMDVITGLALMVGVVVMLSGTGALVAQQWDWPMWSGVLVTGCCLLLALWSGLRGLVWVNTLLVPVKAIICVTVALAVVYWLPDIGSGNQEVLEGYGLAAVWNNPESTSGNGPIGLLPPSPYLAAFLYVSFNIAMSFVVLVALSPAVTLQGGYGGAGWGGAVLGIVVYLLTFAMLPYWPVIEIYPVPMLHLAGALGTWIGELYAFLLWLAMFTAALSNAFGVAQRLAGQEEGRKYQWALVAAVVGSMPFALLPFASLVANVYPLFGYMGIPLLVAILGRALWEGGHRWRR</sequence>
<feature type="transmembrane region" description="Helical" evidence="1">
    <location>
        <begin position="280"/>
        <end position="305"/>
    </location>
</feature>
<evidence type="ECO:0000256" key="1">
    <source>
        <dbReference type="SAM" id="Phobius"/>
    </source>
</evidence>